<feature type="domain" description="Response regulatory" evidence="4">
    <location>
        <begin position="8"/>
        <end position="124"/>
    </location>
</feature>
<proteinExistence type="predicted"/>
<dbReference type="InterPro" id="IPR001789">
    <property type="entry name" value="Sig_transdc_resp-reg_receiver"/>
</dbReference>
<dbReference type="AlphaFoldDB" id="A0A367Q0R1"/>
<feature type="modified residue" description="4-aspartylphosphate" evidence="3">
    <location>
        <position position="57"/>
    </location>
</feature>
<dbReference type="SUPFAM" id="SSF52172">
    <property type="entry name" value="CheY-like"/>
    <property type="match status" value="1"/>
</dbReference>
<evidence type="ECO:0000313" key="6">
    <source>
        <dbReference type="Proteomes" id="UP000252107"/>
    </source>
</evidence>
<evidence type="ECO:0000313" key="5">
    <source>
        <dbReference type="EMBL" id="RCJ17390.1"/>
    </source>
</evidence>
<evidence type="ECO:0000256" key="2">
    <source>
        <dbReference type="ARBA" id="ARBA00023012"/>
    </source>
</evidence>
<dbReference type="PANTHER" id="PTHR44591:SF14">
    <property type="entry name" value="PROTEIN PILG"/>
    <property type="match status" value="1"/>
</dbReference>
<dbReference type="PANTHER" id="PTHR44591">
    <property type="entry name" value="STRESS RESPONSE REGULATOR PROTEIN 1"/>
    <property type="match status" value="1"/>
</dbReference>
<evidence type="ECO:0000256" key="1">
    <source>
        <dbReference type="ARBA" id="ARBA00022553"/>
    </source>
</evidence>
<dbReference type="Proteomes" id="UP000252107">
    <property type="component" value="Unassembled WGS sequence"/>
</dbReference>
<dbReference type="InterPro" id="IPR050595">
    <property type="entry name" value="Bact_response_regulator"/>
</dbReference>
<name>A0A367Q0R1_9NOSO</name>
<dbReference type="EMBL" id="LXQD01000357">
    <property type="protein sequence ID" value="RCJ17390.1"/>
    <property type="molecule type" value="Genomic_DNA"/>
</dbReference>
<evidence type="ECO:0000256" key="3">
    <source>
        <dbReference type="PROSITE-ProRule" id="PRU00169"/>
    </source>
</evidence>
<evidence type="ECO:0000259" key="4">
    <source>
        <dbReference type="PROSITE" id="PS50110"/>
    </source>
</evidence>
<accession>A0A367Q0R1</accession>
<dbReference type="PROSITE" id="PS50110">
    <property type="entry name" value="RESPONSE_REGULATORY"/>
    <property type="match status" value="1"/>
</dbReference>
<dbReference type="GO" id="GO:0000160">
    <property type="term" value="P:phosphorelay signal transduction system"/>
    <property type="evidence" value="ECO:0007669"/>
    <property type="project" value="UniProtKB-KW"/>
</dbReference>
<dbReference type="Pfam" id="PF00072">
    <property type="entry name" value="Response_reg"/>
    <property type="match status" value="1"/>
</dbReference>
<dbReference type="InterPro" id="IPR011006">
    <property type="entry name" value="CheY-like_superfamily"/>
</dbReference>
<comment type="caution">
    <text evidence="5">The sequence shown here is derived from an EMBL/GenBank/DDBJ whole genome shotgun (WGS) entry which is preliminary data.</text>
</comment>
<organism evidence="5 6">
    <name type="scientific">Nostoc minutum NIES-26</name>
    <dbReference type="NCBI Taxonomy" id="1844469"/>
    <lineage>
        <taxon>Bacteria</taxon>
        <taxon>Bacillati</taxon>
        <taxon>Cyanobacteriota</taxon>
        <taxon>Cyanophyceae</taxon>
        <taxon>Nostocales</taxon>
        <taxon>Nostocaceae</taxon>
        <taxon>Nostoc</taxon>
    </lineage>
</organism>
<keyword evidence="1 3" id="KW-0597">Phosphoprotein</keyword>
<keyword evidence="6" id="KW-1185">Reference proteome</keyword>
<gene>
    <name evidence="5" type="ORF">A6770_34085</name>
</gene>
<sequence length="129" mass="14717">MSITWVGTILIIETPFNKLELISNYLGDRVYKIITATTARESLEIALEEKPNAIVIDVVMPGMSGFELCHFLKNYPIYQKVPIVICSIKNQENHYFWARKQGADACINKPYTPEELLSAIQSVEVFKHL</sequence>
<dbReference type="Gene3D" id="3.40.50.2300">
    <property type="match status" value="1"/>
</dbReference>
<dbReference type="CDD" id="cd00156">
    <property type="entry name" value="REC"/>
    <property type="match status" value="1"/>
</dbReference>
<protein>
    <recommendedName>
        <fullName evidence="4">Response regulatory domain-containing protein</fullName>
    </recommendedName>
</protein>
<keyword evidence="2" id="KW-0902">Two-component regulatory system</keyword>
<reference evidence="5" key="1">
    <citation type="submission" date="2016-04" db="EMBL/GenBank/DDBJ databases">
        <authorList>
            <person name="Tabuchi Yagui T.R."/>
        </authorList>
    </citation>
    <scope>NUCLEOTIDE SEQUENCE [LARGE SCALE GENOMIC DNA]</scope>
    <source>
        <strain evidence="5">NIES-26</strain>
    </source>
</reference>
<dbReference type="SMART" id="SM00448">
    <property type="entry name" value="REC"/>
    <property type="match status" value="1"/>
</dbReference>